<feature type="chain" id="PRO_5035180076" evidence="2">
    <location>
        <begin position="25"/>
        <end position="88"/>
    </location>
</feature>
<dbReference type="EMBL" id="JRKL02004418">
    <property type="protein sequence ID" value="KAF3952651.1"/>
    <property type="molecule type" value="Genomic_DNA"/>
</dbReference>
<reference evidence="3" key="1">
    <citation type="submission" date="2020-03" db="EMBL/GenBank/DDBJ databases">
        <title>Castanea mollissima Vanexum genome sequencing.</title>
        <authorList>
            <person name="Staton M."/>
        </authorList>
    </citation>
    <scope>NUCLEOTIDE SEQUENCE</scope>
    <source>
        <tissue evidence="3">Leaf</tissue>
    </source>
</reference>
<dbReference type="GO" id="GO:0006508">
    <property type="term" value="P:proteolysis"/>
    <property type="evidence" value="ECO:0007669"/>
    <property type="project" value="InterPro"/>
</dbReference>
<dbReference type="OrthoDB" id="1937694at2759"/>
<sequence>MARTAFSVVVVVLLFIGLSGSVSAGRDLVGDILRLPSEASRFFGRGRGADVADDDSSGTKWAVLIAGSNGYWNYRHQECSCKDLYSSK</sequence>
<dbReference type="GO" id="GO:0008233">
    <property type="term" value="F:peptidase activity"/>
    <property type="evidence" value="ECO:0007669"/>
    <property type="project" value="InterPro"/>
</dbReference>
<accession>A0A8J4QXF0</accession>
<organism evidence="3 4">
    <name type="scientific">Castanea mollissima</name>
    <name type="common">Chinese chestnut</name>
    <dbReference type="NCBI Taxonomy" id="60419"/>
    <lineage>
        <taxon>Eukaryota</taxon>
        <taxon>Viridiplantae</taxon>
        <taxon>Streptophyta</taxon>
        <taxon>Embryophyta</taxon>
        <taxon>Tracheophyta</taxon>
        <taxon>Spermatophyta</taxon>
        <taxon>Magnoliopsida</taxon>
        <taxon>eudicotyledons</taxon>
        <taxon>Gunneridae</taxon>
        <taxon>Pentapetalae</taxon>
        <taxon>rosids</taxon>
        <taxon>fabids</taxon>
        <taxon>Fagales</taxon>
        <taxon>Fagaceae</taxon>
        <taxon>Castanea</taxon>
    </lineage>
</organism>
<evidence type="ECO:0000256" key="1">
    <source>
        <dbReference type="ARBA" id="ARBA00009941"/>
    </source>
</evidence>
<keyword evidence="2" id="KW-0732">Signal</keyword>
<evidence type="ECO:0000313" key="3">
    <source>
        <dbReference type="EMBL" id="KAF3952651.1"/>
    </source>
</evidence>
<dbReference type="Gene3D" id="3.40.50.1460">
    <property type="match status" value="1"/>
</dbReference>
<name>A0A8J4QXF0_9ROSI</name>
<gene>
    <name evidence="3" type="ORF">CMV_021815</name>
</gene>
<comment type="caution">
    <text evidence="3">The sequence shown here is derived from an EMBL/GenBank/DDBJ whole genome shotgun (WGS) entry which is preliminary data.</text>
</comment>
<keyword evidence="4" id="KW-1185">Reference proteome</keyword>
<dbReference type="AlphaFoldDB" id="A0A8J4QXF0"/>
<dbReference type="Pfam" id="PF01650">
    <property type="entry name" value="Peptidase_C13"/>
    <property type="match status" value="1"/>
</dbReference>
<evidence type="ECO:0000256" key="2">
    <source>
        <dbReference type="SAM" id="SignalP"/>
    </source>
</evidence>
<feature type="signal peptide" evidence="2">
    <location>
        <begin position="1"/>
        <end position="24"/>
    </location>
</feature>
<protein>
    <submittedName>
        <fullName evidence="3">Uncharacterized protein</fullName>
    </submittedName>
</protein>
<dbReference type="InterPro" id="IPR001096">
    <property type="entry name" value="Peptidase_C13"/>
</dbReference>
<comment type="similarity">
    <text evidence="1">Belongs to the peptidase C13 family.</text>
</comment>
<evidence type="ECO:0000313" key="4">
    <source>
        <dbReference type="Proteomes" id="UP000737018"/>
    </source>
</evidence>
<proteinExistence type="inferred from homology"/>
<dbReference type="Proteomes" id="UP000737018">
    <property type="component" value="Unassembled WGS sequence"/>
</dbReference>